<evidence type="ECO:0000313" key="3">
    <source>
        <dbReference type="Proteomes" id="UP000002549"/>
    </source>
</evidence>
<dbReference type="Proteomes" id="UP000002549">
    <property type="component" value="Segment"/>
</dbReference>
<name>Q6UYK2_9CAUD</name>
<keyword evidence="1" id="KW-1133">Transmembrane helix</keyword>
<feature type="transmembrane region" description="Helical" evidence="1">
    <location>
        <begin position="6"/>
        <end position="30"/>
    </location>
</feature>
<accession>Q6UYK2</accession>
<feature type="transmembrane region" description="Helical" evidence="1">
    <location>
        <begin position="88"/>
        <end position="106"/>
    </location>
</feature>
<reference evidence="2" key="1">
    <citation type="submission" date="2006-02" db="EMBL/GenBank/DDBJ databases">
        <title>Complete nucleotide sequence of BcepNazgul, a novel soil phage of Burkholderia cepacia genomovar VII.</title>
        <authorList>
            <person name="Summer E.J."/>
            <person name="Peek M.L."/>
            <person name="Haliburton J.R."/>
            <person name="Hall E."/>
            <person name="Heusinkveld K."/>
            <person name="Simser J."/>
            <person name="No E.G."/>
            <person name="Gonzalez C.F."/>
            <person name="Young R.F."/>
        </authorList>
    </citation>
    <scope>NUCLEOTIDE SEQUENCE [LARGE SCALE GENOMIC DNA]</scope>
</reference>
<sequence>MNNLFELAAVVAAVALAALVAVFLYSRFFLKQRVQLVDDWRNLVKFSSTWFIAVGVVLQSWIEVAPDTLLHVWVLMPDDMKALIPPQYARFVPIAIIVLAVPFRIIKQARLARTQPRPETPNAPDHS</sequence>
<keyword evidence="1" id="KW-0812">Transmembrane</keyword>
<dbReference type="GeneID" id="2559594"/>
<protein>
    <submittedName>
        <fullName evidence="2">Holin</fullName>
    </submittedName>
</protein>
<dbReference type="OrthoDB" id="19471at10239"/>
<feature type="transmembrane region" description="Helical" evidence="1">
    <location>
        <begin position="42"/>
        <end position="62"/>
    </location>
</feature>
<gene>
    <name evidence="2" type="ORF">Nazgul39</name>
</gene>
<keyword evidence="3" id="KW-1185">Reference proteome</keyword>
<organism evidence="2 3">
    <name type="scientific">Burkholderia phage BcepNazgul</name>
    <dbReference type="NCBI Taxonomy" id="242861"/>
    <lineage>
        <taxon>Viruses</taxon>
        <taxon>Duplodnaviria</taxon>
        <taxon>Heunggongvirae</taxon>
        <taxon>Uroviricota</taxon>
        <taxon>Caudoviricetes</taxon>
        <taxon>Casjensviridae</taxon>
        <taxon>Nazgulvirus</taxon>
        <taxon>Nazgulvirus bcepnazgul</taxon>
        <taxon>Burkholderia virus BcepNazgul</taxon>
    </lineage>
</organism>
<dbReference type="EMBL" id="AY357582">
    <property type="protein sequence ID" value="AAQ63339.1"/>
    <property type="molecule type" value="Genomic_DNA"/>
</dbReference>
<dbReference type="Pfam" id="PF25612">
    <property type="entry name" value="DUF7940"/>
    <property type="match status" value="1"/>
</dbReference>
<evidence type="ECO:0000256" key="1">
    <source>
        <dbReference type="SAM" id="Phobius"/>
    </source>
</evidence>
<dbReference type="InterPro" id="IPR057700">
    <property type="entry name" value="DUF7940"/>
</dbReference>
<dbReference type="RefSeq" id="NP_918972.1">
    <property type="nucleotide sequence ID" value="NC_005091.2"/>
</dbReference>
<proteinExistence type="predicted"/>
<dbReference type="KEGG" id="vg:2559594"/>
<keyword evidence="1" id="KW-0472">Membrane</keyword>
<evidence type="ECO:0000313" key="2">
    <source>
        <dbReference type="EMBL" id="AAQ63339.1"/>
    </source>
</evidence>